<organism evidence="2 3">
    <name type="scientific">Cymbomonas tetramitiformis</name>
    <dbReference type="NCBI Taxonomy" id="36881"/>
    <lineage>
        <taxon>Eukaryota</taxon>
        <taxon>Viridiplantae</taxon>
        <taxon>Chlorophyta</taxon>
        <taxon>Pyramimonadophyceae</taxon>
        <taxon>Pyramimonadales</taxon>
        <taxon>Pyramimonadaceae</taxon>
        <taxon>Cymbomonas</taxon>
    </lineage>
</organism>
<protein>
    <submittedName>
        <fullName evidence="2">Uncharacterized protein</fullName>
    </submittedName>
</protein>
<comment type="caution">
    <text evidence="2">The sequence shown here is derived from an EMBL/GenBank/DDBJ whole genome shotgun (WGS) entry which is preliminary data.</text>
</comment>
<keyword evidence="3" id="KW-1185">Reference proteome</keyword>
<evidence type="ECO:0000256" key="1">
    <source>
        <dbReference type="SAM" id="MobiDB-lite"/>
    </source>
</evidence>
<evidence type="ECO:0000313" key="2">
    <source>
        <dbReference type="EMBL" id="KAK3250121.1"/>
    </source>
</evidence>
<evidence type="ECO:0000313" key="3">
    <source>
        <dbReference type="Proteomes" id="UP001190700"/>
    </source>
</evidence>
<name>A0AAE0C7Y3_9CHLO</name>
<dbReference type="Proteomes" id="UP001190700">
    <property type="component" value="Unassembled WGS sequence"/>
</dbReference>
<accession>A0AAE0C7Y3</accession>
<proteinExistence type="predicted"/>
<feature type="region of interest" description="Disordered" evidence="1">
    <location>
        <begin position="18"/>
        <end position="62"/>
    </location>
</feature>
<dbReference type="AlphaFoldDB" id="A0AAE0C7Y3"/>
<reference evidence="2 3" key="1">
    <citation type="journal article" date="2015" name="Genome Biol. Evol.">
        <title>Comparative Genomics of a Bacterivorous Green Alga Reveals Evolutionary Causalities and Consequences of Phago-Mixotrophic Mode of Nutrition.</title>
        <authorList>
            <person name="Burns J.A."/>
            <person name="Paasch A."/>
            <person name="Narechania A."/>
            <person name="Kim E."/>
        </authorList>
    </citation>
    <scope>NUCLEOTIDE SEQUENCE [LARGE SCALE GENOMIC DNA]</scope>
    <source>
        <strain evidence="2 3">PLY_AMNH</strain>
    </source>
</reference>
<gene>
    <name evidence="2" type="ORF">CYMTET_40486</name>
</gene>
<dbReference type="EMBL" id="LGRX02026901">
    <property type="protein sequence ID" value="KAK3250121.1"/>
    <property type="molecule type" value="Genomic_DNA"/>
</dbReference>
<sequence length="150" mass="16424">MQTAFGIFQVDSLEEPASNALLPPLSPKTPPKVKAAAALDDSEALDDSTKENVANDAETLEDENAPGSRILIFHALHCLNMYYGTKKSLKMSSKMKNEVEPTLPPKALEDSAALGPRDIHATQLHLPRVKDELQVPTHLKEPKKSRCSIQ</sequence>